<dbReference type="PROSITE" id="PS51257">
    <property type="entry name" value="PROKAR_LIPOPROTEIN"/>
    <property type="match status" value="1"/>
</dbReference>
<dbReference type="Proteomes" id="UP000284120">
    <property type="component" value="Unassembled WGS sequence"/>
</dbReference>
<dbReference type="InterPro" id="IPR012347">
    <property type="entry name" value="Ferritin-like"/>
</dbReference>
<dbReference type="PANTHER" id="PTHR38593">
    <property type="entry name" value="BLR2558 PROTEIN"/>
    <property type="match status" value="1"/>
</dbReference>
<dbReference type="RefSeq" id="WP_113645677.1">
    <property type="nucleotide sequence ID" value="NZ_QMHN01000001.1"/>
</dbReference>
<dbReference type="Gene3D" id="1.20.1260.10">
    <property type="match status" value="1"/>
</dbReference>
<feature type="domain" description="DUF4142" evidence="1">
    <location>
        <begin position="52"/>
        <end position="186"/>
    </location>
</feature>
<dbReference type="AlphaFoldDB" id="A0A443Z0W3"/>
<dbReference type="EMBL" id="SAYW01000001">
    <property type="protein sequence ID" value="RWU10183.1"/>
    <property type="molecule type" value="Genomic_DNA"/>
</dbReference>
<proteinExistence type="predicted"/>
<dbReference type="OrthoDB" id="883203at2"/>
<gene>
    <name evidence="2" type="ORF">DPV69_02230</name>
</gene>
<sequence>MKNLFFLIYSVAFTVMIACNSQPKDAKELADSVNQTKDTSTTAADMITVRDNEAEFATNAADASLAEINFAKLAISKTGNEQIKNYANMMLKAHGAANDELMALAKSKNITLPETMSETHQKHRNELNEKTGADFDKKYAALMEEDHVKVLAFMEHEARKGTDPDLKTFANKMVPVVKAHLNAIRKIKDSLK</sequence>
<name>A0A443Z0W3_9SPHI</name>
<comment type="caution">
    <text evidence="2">The sequence shown here is derived from an EMBL/GenBank/DDBJ whole genome shotgun (WGS) entry which is preliminary data.</text>
</comment>
<keyword evidence="3" id="KW-1185">Reference proteome</keyword>
<evidence type="ECO:0000313" key="3">
    <source>
        <dbReference type="Proteomes" id="UP000284120"/>
    </source>
</evidence>
<protein>
    <submittedName>
        <fullName evidence="2">DUF4142 domain-containing protein</fullName>
    </submittedName>
</protein>
<organism evidence="2 3">
    <name type="scientific">Pedobacter chitinilyticus</name>
    <dbReference type="NCBI Taxonomy" id="2233776"/>
    <lineage>
        <taxon>Bacteria</taxon>
        <taxon>Pseudomonadati</taxon>
        <taxon>Bacteroidota</taxon>
        <taxon>Sphingobacteriia</taxon>
        <taxon>Sphingobacteriales</taxon>
        <taxon>Sphingobacteriaceae</taxon>
        <taxon>Pedobacter</taxon>
    </lineage>
</organism>
<accession>A0A443Z0W3</accession>
<evidence type="ECO:0000313" key="2">
    <source>
        <dbReference type="EMBL" id="RWU10183.1"/>
    </source>
</evidence>
<dbReference type="InterPro" id="IPR025419">
    <property type="entry name" value="DUF4142"/>
</dbReference>
<dbReference type="Pfam" id="PF13628">
    <property type="entry name" value="DUF4142"/>
    <property type="match status" value="1"/>
</dbReference>
<evidence type="ECO:0000259" key="1">
    <source>
        <dbReference type="Pfam" id="PF13628"/>
    </source>
</evidence>
<reference evidence="2 3" key="1">
    <citation type="submission" date="2018-06" db="EMBL/GenBank/DDBJ databases">
        <title>Pedobacter endophyticus sp. nov., an endophytic bacterium isolated from a leaf of Triticum aestivum.</title>
        <authorList>
            <person name="Zhang L."/>
        </authorList>
    </citation>
    <scope>NUCLEOTIDE SEQUENCE [LARGE SCALE GENOMIC DNA]</scope>
    <source>
        <strain evidence="2 3">CM134L-2</strain>
    </source>
</reference>
<dbReference type="PANTHER" id="PTHR38593:SF1">
    <property type="entry name" value="BLR2558 PROTEIN"/>
    <property type="match status" value="1"/>
</dbReference>